<accession>A0A1L3KNV7</accession>
<reference evidence="1" key="1">
    <citation type="journal article" date="2016" name="Nature">
        <title>Redefining the invertebrate RNA virosphere.</title>
        <authorList>
            <person name="Shi M."/>
            <person name="Lin X.D."/>
            <person name="Tian J.H."/>
            <person name="Chen L.J."/>
            <person name="Chen X."/>
            <person name="Li C.X."/>
            <person name="Qin X.C."/>
            <person name="Li J."/>
            <person name="Cao J.P."/>
            <person name="Eden J.S."/>
            <person name="Buchmann J."/>
            <person name="Wang W."/>
            <person name="Xu J."/>
            <person name="Holmes E.C."/>
            <person name="Zhang Y.Z."/>
        </authorList>
    </citation>
    <scope>NUCLEOTIDE SEQUENCE</scope>
    <source>
        <strain evidence="1">JSC69362</strain>
    </source>
</reference>
<evidence type="ECO:0000313" key="1">
    <source>
        <dbReference type="EMBL" id="APG79092.1"/>
    </source>
</evidence>
<name>A0A1L3KNV7_9VIRU</name>
<proteinExistence type="predicted"/>
<organism evidence="1">
    <name type="scientific">Hubei blood fluke virus 3</name>
    <dbReference type="NCBI Taxonomy" id="1922841"/>
    <lineage>
        <taxon>Viruses</taxon>
        <taxon>Riboviria</taxon>
    </lineage>
</organism>
<dbReference type="EMBL" id="KX884612">
    <property type="protein sequence ID" value="APG79092.1"/>
    <property type="molecule type" value="Genomic_RNA"/>
</dbReference>
<protein>
    <submittedName>
        <fullName evidence="1">Uncharacterized protein</fullName>
    </submittedName>
</protein>
<sequence>MEGFLGIADIHILSAQLPECFEIIQYYMNGFITKGGYYINPGYVYQELYDGYSIITVCEHGAVVRNDVRHTWLPMSSLPLVQMTDGDRIDDSIPPSIPQYIKSELDPNAPPFCPKVETADCQITHTSPETNFSSEVIADSLTLPYKRSIGMCENAVSYVEEEVKRNVEEQVKDSCGDIEVTNNNIDDMLNDRTVSIKSNLKPSEPTVENMNLFFIASGLRLSSDDLRCCMLRYAKYVSSAMRAKKCNLRLRNHEAIIFSAMKAKNFLPNTAVRALRLAYDALITTFDLKFSPQTMIRERLLKEHSHLNYPMAQALTSLSINAILAIDSALKSFNHANRMMIDTVRKKHSLDISEITTPSMKRSAEMSIASLLGMYKTAVESLTPVFSSIPINIPMKIKRLKIETLTASNMAELWFRSKNFSSTSIEYAAIKNAFIEDVDELRTKDAEYRRNWWKALNAEMPLVPSYSYETESMLPYFSPNTNMLLLYNRITTVEIDRLKSESDKKLNVEKAIFNVLLNDIEDVINCSIDVENAKMCDNVELHILWHWKYDLSEIYVYHFPVIPKPYSLYESLVLLTDFQYLSTVLLVRKNVVVLHSSRHIPKCDKINFFLVRGEKIIYKGVAIATTLTLTKKENTSSEANILAIDINFQSLVKCALTRKSWKMVLRSGGILTSFPISEGKSKIAVKCPDTCLYRNVPSLNVKASV</sequence>